<dbReference type="PRINTS" id="PR00463">
    <property type="entry name" value="EP450I"/>
</dbReference>
<proteinExistence type="predicted"/>
<keyword evidence="1" id="KW-0812">Transmembrane</keyword>
<dbReference type="InterPro" id="IPR001128">
    <property type="entry name" value="Cyt_P450"/>
</dbReference>
<dbReference type="PANTHER" id="PTHR24299">
    <property type="entry name" value="CYTOCHROME P450 FAMILY 1"/>
    <property type="match status" value="1"/>
</dbReference>
<dbReference type="PANTHER" id="PTHR24299:SF59">
    <property type="entry name" value="CYTOCHROME P450 SUPERFAMILY PROTEIN"/>
    <property type="match status" value="1"/>
</dbReference>
<feature type="transmembrane region" description="Helical" evidence="1">
    <location>
        <begin position="27"/>
        <end position="45"/>
    </location>
</feature>
<evidence type="ECO:0000313" key="2">
    <source>
        <dbReference type="EMBL" id="GMH09463.1"/>
    </source>
</evidence>
<dbReference type="EMBL" id="BSYO01000009">
    <property type="protein sequence ID" value="GMH09463.1"/>
    <property type="molecule type" value="Genomic_DNA"/>
</dbReference>
<dbReference type="SUPFAM" id="SSF48264">
    <property type="entry name" value="Cytochrome P450"/>
    <property type="match status" value="1"/>
</dbReference>
<dbReference type="GO" id="GO:0004497">
    <property type="term" value="F:monooxygenase activity"/>
    <property type="evidence" value="ECO:0007669"/>
    <property type="project" value="InterPro"/>
</dbReference>
<feature type="transmembrane region" description="Helical" evidence="1">
    <location>
        <begin position="57"/>
        <end position="79"/>
    </location>
</feature>
<accession>A0AAD3XLU6</accession>
<keyword evidence="1" id="KW-0472">Membrane</keyword>
<reference evidence="2" key="1">
    <citation type="submission" date="2023-05" db="EMBL/GenBank/DDBJ databases">
        <title>Nepenthes gracilis genome sequencing.</title>
        <authorList>
            <person name="Fukushima K."/>
        </authorList>
    </citation>
    <scope>NUCLEOTIDE SEQUENCE</scope>
    <source>
        <strain evidence="2">SING2019-196</strain>
    </source>
</reference>
<evidence type="ECO:0000256" key="1">
    <source>
        <dbReference type="SAM" id="Phobius"/>
    </source>
</evidence>
<organism evidence="2 3">
    <name type="scientific">Nepenthes gracilis</name>
    <name type="common">Slender pitcher plant</name>
    <dbReference type="NCBI Taxonomy" id="150966"/>
    <lineage>
        <taxon>Eukaryota</taxon>
        <taxon>Viridiplantae</taxon>
        <taxon>Streptophyta</taxon>
        <taxon>Embryophyta</taxon>
        <taxon>Tracheophyta</taxon>
        <taxon>Spermatophyta</taxon>
        <taxon>Magnoliopsida</taxon>
        <taxon>eudicotyledons</taxon>
        <taxon>Gunneridae</taxon>
        <taxon>Pentapetalae</taxon>
        <taxon>Caryophyllales</taxon>
        <taxon>Nepenthaceae</taxon>
        <taxon>Nepenthes</taxon>
    </lineage>
</organism>
<protein>
    <recommendedName>
        <fullName evidence="4">Cytochrome P450</fullName>
    </recommendedName>
</protein>
<dbReference type="Proteomes" id="UP001279734">
    <property type="component" value="Unassembled WGS sequence"/>
</dbReference>
<dbReference type="InterPro" id="IPR002401">
    <property type="entry name" value="Cyt_P450_E_grp-I"/>
</dbReference>
<dbReference type="Pfam" id="PF00067">
    <property type="entry name" value="p450"/>
    <property type="match status" value="1"/>
</dbReference>
<dbReference type="Gene3D" id="1.10.630.10">
    <property type="entry name" value="Cytochrome P450"/>
    <property type="match status" value="1"/>
</dbReference>
<dbReference type="GO" id="GO:0020037">
    <property type="term" value="F:heme binding"/>
    <property type="evidence" value="ECO:0007669"/>
    <property type="project" value="InterPro"/>
</dbReference>
<evidence type="ECO:0000313" key="3">
    <source>
        <dbReference type="Proteomes" id="UP001279734"/>
    </source>
</evidence>
<sequence length="381" mass="43346">MWAALCSSLDVDFVFKLIFLGSFQFDLLHAFHGAKAFVCLIRVAVHTSTRHRKREMDLWSSIAYLLTAWIFVHYLSFFLKRSPFNPKRLPPGPLPFPIVGNIFKLGSKPHESLAELAKAYGPVLALKLGYVSAIVISSVPMAKEVLQKHDASFSYRTVVDASTVLDHHQSSVVFLPPSTKWRNMRRVCNSYVFAISQLDASREHRRRKVQELISHVDHCCEVGTIVNIGQEAFDTTLNILSNIFFSVDLANPRSDSGREFKEMIWDIMVVNGTPNIADFFPLLKIIDPQRIRHRSKILARKMITLFNTMIDERLQLRKQTGSLESNDVLDALLSISQDNNKELELSVIPHLLMDLFAAGIETTSKVQLNGQWQSYFATQRN</sequence>
<dbReference type="GO" id="GO:0016705">
    <property type="term" value="F:oxidoreductase activity, acting on paired donors, with incorporation or reduction of molecular oxygen"/>
    <property type="evidence" value="ECO:0007669"/>
    <property type="project" value="InterPro"/>
</dbReference>
<keyword evidence="3" id="KW-1185">Reference proteome</keyword>
<keyword evidence="1" id="KW-1133">Transmembrane helix</keyword>
<gene>
    <name evidence="2" type="ORF">Nepgr_011304</name>
</gene>
<dbReference type="InterPro" id="IPR036396">
    <property type="entry name" value="Cyt_P450_sf"/>
</dbReference>
<name>A0AAD3XLU6_NEPGR</name>
<dbReference type="GO" id="GO:0005506">
    <property type="term" value="F:iron ion binding"/>
    <property type="evidence" value="ECO:0007669"/>
    <property type="project" value="InterPro"/>
</dbReference>
<comment type="caution">
    <text evidence="2">The sequence shown here is derived from an EMBL/GenBank/DDBJ whole genome shotgun (WGS) entry which is preliminary data.</text>
</comment>
<evidence type="ECO:0008006" key="4">
    <source>
        <dbReference type="Google" id="ProtNLM"/>
    </source>
</evidence>
<dbReference type="AlphaFoldDB" id="A0AAD3XLU6"/>